<evidence type="ECO:0000313" key="15">
    <source>
        <dbReference type="EMBL" id="MFC5470833.1"/>
    </source>
</evidence>
<evidence type="ECO:0000256" key="2">
    <source>
        <dbReference type="ARBA" id="ARBA00004651"/>
    </source>
</evidence>
<evidence type="ECO:0000259" key="14">
    <source>
        <dbReference type="PROSITE" id="PS50885"/>
    </source>
</evidence>
<comment type="catalytic activity">
    <reaction evidence="1">
        <text>ATP + protein L-histidine = ADP + protein N-phospho-L-histidine.</text>
        <dbReference type="EC" id="2.7.13.3"/>
    </reaction>
</comment>
<keyword evidence="12" id="KW-0812">Transmembrane</keyword>
<evidence type="ECO:0000256" key="5">
    <source>
        <dbReference type="ARBA" id="ARBA00022553"/>
    </source>
</evidence>
<dbReference type="EMBL" id="JBHSMH010000077">
    <property type="protein sequence ID" value="MFC5470833.1"/>
    <property type="molecule type" value="Genomic_DNA"/>
</dbReference>
<evidence type="ECO:0000313" key="16">
    <source>
        <dbReference type="Proteomes" id="UP001596105"/>
    </source>
</evidence>
<dbReference type="InterPro" id="IPR005467">
    <property type="entry name" value="His_kinase_dom"/>
</dbReference>
<dbReference type="InterPro" id="IPR003660">
    <property type="entry name" value="HAMP_dom"/>
</dbReference>
<dbReference type="Proteomes" id="UP001596105">
    <property type="component" value="Unassembled WGS sequence"/>
</dbReference>
<dbReference type="Pfam" id="PF02518">
    <property type="entry name" value="HATPase_c"/>
    <property type="match status" value="1"/>
</dbReference>
<dbReference type="PANTHER" id="PTHR34220">
    <property type="entry name" value="SENSOR HISTIDINE KINASE YPDA"/>
    <property type="match status" value="1"/>
</dbReference>
<reference evidence="16" key="1">
    <citation type="journal article" date="2019" name="Int. J. Syst. Evol. Microbiol.">
        <title>The Global Catalogue of Microorganisms (GCM) 10K type strain sequencing project: providing services to taxonomists for standard genome sequencing and annotation.</title>
        <authorList>
            <consortium name="The Broad Institute Genomics Platform"/>
            <consortium name="The Broad Institute Genome Sequencing Center for Infectious Disease"/>
            <person name="Wu L."/>
            <person name="Ma J."/>
        </authorList>
    </citation>
    <scope>NUCLEOTIDE SEQUENCE [LARGE SCALE GENOMIC DNA]</scope>
    <source>
        <strain evidence="16">CCUG 57113</strain>
    </source>
</reference>
<keyword evidence="8 15" id="KW-0418">Kinase</keyword>
<keyword evidence="6 15" id="KW-0808">Transferase</keyword>
<sequence>MRRTGGWLKFVNDIPLTWKFILIYLLCIFVPILTINALFFQQVSQNVQTREKNNLQMTLNRASVKVMDYIVGGVTLSHSVATDRSLNEMMDRDFADIVDYYDTYNGLLREKMKPFLSAYPYVERISVFTANETIANGGNYFRLDDAAMNSPWYGKATDSPLSVNLMVYKDKDMQNTRSTREYFSIVRKLNEYPVYGHYAKYLKIDINIGMVDEILRQELPDMNLTIADGSGAVVFPSASFLSGPTSSTSSDGDRLKFGNPLGTASYIQGWSMVGVADSSLFQASTKDSERFIWLLAAVSILVPTSLIFIILRSYNFRIKRLSRHMDKAKDEKFDLILFPEGKDEIGGLIRSYNRMTARIESLINDVYKLEIQQKDMLLERVRAEMKLLQSQMNPHFLFNTLNALLVVSVKNGYTEVTDIIKSLSLLLRRMLSWSDDVVTLKDELHFTEMYLKIEKFRFTDRFDYSLNVSDEAAKCFVPKMCIQPLVENACKHGLQSVKGQRNIRVEAARADAYLWITVEDNGKGIEPERLDEIRDQLNDDGLNADENIGLRNVYRRLKLHYGDRVDLFIESEPNKGTRTRMRFPAMAVSADQGSPINRTGG</sequence>
<feature type="domain" description="Histidine kinase" evidence="13">
    <location>
        <begin position="482"/>
        <end position="587"/>
    </location>
</feature>
<proteinExistence type="predicted"/>
<keyword evidence="12" id="KW-1133">Transmembrane helix</keyword>
<keyword evidence="4" id="KW-1003">Cell membrane</keyword>
<evidence type="ECO:0000256" key="3">
    <source>
        <dbReference type="ARBA" id="ARBA00012438"/>
    </source>
</evidence>
<evidence type="ECO:0000256" key="1">
    <source>
        <dbReference type="ARBA" id="ARBA00000085"/>
    </source>
</evidence>
<dbReference type="PANTHER" id="PTHR34220:SF7">
    <property type="entry name" value="SENSOR HISTIDINE KINASE YPDA"/>
    <property type="match status" value="1"/>
</dbReference>
<dbReference type="InterPro" id="IPR036890">
    <property type="entry name" value="HATPase_C_sf"/>
</dbReference>
<dbReference type="Pfam" id="PF06580">
    <property type="entry name" value="His_kinase"/>
    <property type="match status" value="1"/>
</dbReference>
<name>A0ABW0LY95_9BACL</name>
<dbReference type="PROSITE" id="PS50885">
    <property type="entry name" value="HAMP"/>
    <property type="match status" value="1"/>
</dbReference>
<feature type="transmembrane region" description="Helical" evidence="12">
    <location>
        <begin position="21"/>
        <end position="40"/>
    </location>
</feature>
<keyword evidence="5" id="KW-0597">Phosphoprotein</keyword>
<dbReference type="InterPro" id="IPR050640">
    <property type="entry name" value="Bact_2-comp_sensor_kinase"/>
</dbReference>
<protein>
    <recommendedName>
        <fullName evidence="3">histidine kinase</fullName>
        <ecNumber evidence="3">2.7.13.3</ecNumber>
    </recommendedName>
</protein>
<dbReference type="EC" id="2.7.13.3" evidence="3"/>
<gene>
    <name evidence="15" type="ORF">ACFPPD_19270</name>
</gene>
<keyword evidence="16" id="KW-1185">Reference proteome</keyword>
<dbReference type="RefSeq" id="WP_209747928.1">
    <property type="nucleotide sequence ID" value="NZ_JBHSMH010000077.1"/>
</dbReference>
<evidence type="ECO:0000259" key="13">
    <source>
        <dbReference type="PROSITE" id="PS50109"/>
    </source>
</evidence>
<comment type="subcellular location">
    <subcellularLocation>
        <location evidence="2">Cell membrane</location>
        <topology evidence="2">Multi-pass membrane protein</topology>
    </subcellularLocation>
</comment>
<dbReference type="PROSITE" id="PS50109">
    <property type="entry name" value="HIS_KIN"/>
    <property type="match status" value="1"/>
</dbReference>
<keyword evidence="7" id="KW-0547">Nucleotide-binding</keyword>
<evidence type="ECO:0000256" key="10">
    <source>
        <dbReference type="ARBA" id="ARBA00023012"/>
    </source>
</evidence>
<evidence type="ECO:0000256" key="11">
    <source>
        <dbReference type="ARBA" id="ARBA00023136"/>
    </source>
</evidence>
<evidence type="ECO:0000256" key="8">
    <source>
        <dbReference type="ARBA" id="ARBA00022777"/>
    </source>
</evidence>
<dbReference type="InterPro" id="IPR010559">
    <property type="entry name" value="Sig_transdc_His_kin_internal"/>
</dbReference>
<feature type="domain" description="HAMP" evidence="14">
    <location>
        <begin position="312"/>
        <end position="364"/>
    </location>
</feature>
<dbReference type="SUPFAM" id="SSF158472">
    <property type="entry name" value="HAMP domain-like"/>
    <property type="match status" value="1"/>
</dbReference>
<dbReference type="SMART" id="SM00387">
    <property type="entry name" value="HATPase_c"/>
    <property type="match status" value="1"/>
</dbReference>
<dbReference type="Gene3D" id="3.30.565.10">
    <property type="entry name" value="Histidine kinase-like ATPase, C-terminal domain"/>
    <property type="match status" value="1"/>
</dbReference>
<accession>A0ABW0LY95</accession>
<comment type="caution">
    <text evidence="15">The sequence shown here is derived from an EMBL/GenBank/DDBJ whole genome shotgun (WGS) entry which is preliminary data.</text>
</comment>
<keyword evidence="11 12" id="KW-0472">Membrane</keyword>
<evidence type="ECO:0000256" key="4">
    <source>
        <dbReference type="ARBA" id="ARBA00022475"/>
    </source>
</evidence>
<evidence type="ECO:0000256" key="9">
    <source>
        <dbReference type="ARBA" id="ARBA00022840"/>
    </source>
</evidence>
<evidence type="ECO:0000256" key="7">
    <source>
        <dbReference type="ARBA" id="ARBA00022741"/>
    </source>
</evidence>
<organism evidence="15 16">
    <name type="scientific">Cohnella suwonensis</name>
    <dbReference type="NCBI Taxonomy" id="696072"/>
    <lineage>
        <taxon>Bacteria</taxon>
        <taxon>Bacillati</taxon>
        <taxon>Bacillota</taxon>
        <taxon>Bacilli</taxon>
        <taxon>Bacillales</taxon>
        <taxon>Paenibacillaceae</taxon>
        <taxon>Cohnella</taxon>
    </lineage>
</organism>
<evidence type="ECO:0000256" key="6">
    <source>
        <dbReference type="ARBA" id="ARBA00022679"/>
    </source>
</evidence>
<dbReference type="GO" id="GO:0004673">
    <property type="term" value="F:protein histidine kinase activity"/>
    <property type="evidence" value="ECO:0007669"/>
    <property type="project" value="UniProtKB-EC"/>
</dbReference>
<feature type="transmembrane region" description="Helical" evidence="12">
    <location>
        <begin position="291"/>
        <end position="311"/>
    </location>
</feature>
<keyword evidence="9" id="KW-0067">ATP-binding</keyword>
<dbReference type="InterPro" id="IPR003594">
    <property type="entry name" value="HATPase_dom"/>
</dbReference>
<dbReference type="CDD" id="cd06225">
    <property type="entry name" value="HAMP"/>
    <property type="match status" value="1"/>
</dbReference>
<dbReference type="Gene3D" id="6.10.340.10">
    <property type="match status" value="1"/>
</dbReference>
<evidence type="ECO:0000256" key="12">
    <source>
        <dbReference type="SAM" id="Phobius"/>
    </source>
</evidence>
<dbReference type="SUPFAM" id="SSF55874">
    <property type="entry name" value="ATPase domain of HSP90 chaperone/DNA topoisomerase II/histidine kinase"/>
    <property type="match status" value="1"/>
</dbReference>
<keyword evidence="10" id="KW-0902">Two-component regulatory system</keyword>